<evidence type="ECO:0000313" key="3">
    <source>
        <dbReference type="Proteomes" id="UP000002051"/>
    </source>
</evidence>
<evidence type="ECO:0000313" key="1">
    <source>
        <dbReference type="EMBL" id="KEH32918.1"/>
    </source>
</evidence>
<proteinExistence type="predicted"/>
<accession>A0A072UV50</accession>
<dbReference type="InterPro" id="IPR036875">
    <property type="entry name" value="Znf_CCHC_sf"/>
</dbReference>
<sequence length="255" mass="29708">MPLAALFGKLHEHKLELDRLEKNEGREQKVSDYELNEKPTYEKLEKLFHDLHGECLTLSKTCAKQKKLISSLERKANDTNVELEKVKTSTCNKCQEPESKIVELNQVIKNYEKGQIGLEDLLSRQRYSNNKIGFGFSNLYKPSTNKTIFIKASTTSDNIETKKMHSVNPPRRFNLRTNSNGRNYSNSYHVHKSTCFYCNTKGHTPNTCYIRNYGVPYGEIYKMREVSLNKHCQKDMTYHHQKGRDCEEDFLLRLG</sequence>
<dbReference type="GO" id="GO:0003676">
    <property type="term" value="F:nucleic acid binding"/>
    <property type="evidence" value="ECO:0007669"/>
    <property type="project" value="InterPro"/>
</dbReference>
<organism evidence="1 3">
    <name type="scientific">Medicago truncatula</name>
    <name type="common">Barrel medic</name>
    <name type="synonym">Medicago tribuloides</name>
    <dbReference type="NCBI Taxonomy" id="3880"/>
    <lineage>
        <taxon>Eukaryota</taxon>
        <taxon>Viridiplantae</taxon>
        <taxon>Streptophyta</taxon>
        <taxon>Embryophyta</taxon>
        <taxon>Tracheophyta</taxon>
        <taxon>Spermatophyta</taxon>
        <taxon>Magnoliopsida</taxon>
        <taxon>eudicotyledons</taxon>
        <taxon>Gunneridae</taxon>
        <taxon>Pentapetalae</taxon>
        <taxon>rosids</taxon>
        <taxon>fabids</taxon>
        <taxon>Fabales</taxon>
        <taxon>Fabaceae</taxon>
        <taxon>Papilionoideae</taxon>
        <taxon>50 kb inversion clade</taxon>
        <taxon>NPAAA clade</taxon>
        <taxon>Hologalegina</taxon>
        <taxon>IRL clade</taxon>
        <taxon>Trifolieae</taxon>
        <taxon>Medicago</taxon>
    </lineage>
</organism>
<dbReference type="EMBL" id="CM001219">
    <property type="protein sequence ID" value="KEH32918.1"/>
    <property type="molecule type" value="Genomic_DNA"/>
</dbReference>
<dbReference type="GO" id="GO:0008270">
    <property type="term" value="F:zinc ion binding"/>
    <property type="evidence" value="ECO:0007669"/>
    <property type="project" value="InterPro"/>
</dbReference>
<reference evidence="1 3" key="1">
    <citation type="journal article" date="2011" name="Nature">
        <title>The Medicago genome provides insight into the evolution of rhizobial symbioses.</title>
        <authorList>
            <person name="Young N.D."/>
            <person name="Debelle F."/>
            <person name="Oldroyd G.E."/>
            <person name="Geurts R."/>
            <person name="Cannon S.B."/>
            <person name="Udvardi M.K."/>
            <person name="Benedito V.A."/>
            <person name="Mayer K.F."/>
            <person name="Gouzy J."/>
            <person name="Schoof H."/>
            <person name="Van de Peer Y."/>
            <person name="Proost S."/>
            <person name="Cook D.R."/>
            <person name="Meyers B.C."/>
            <person name="Spannagl M."/>
            <person name="Cheung F."/>
            <person name="De Mita S."/>
            <person name="Krishnakumar V."/>
            <person name="Gundlach H."/>
            <person name="Zhou S."/>
            <person name="Mudge J."/>
            <person name="Bharti A.K."/>
            <person name="Murray J.D."/>
            <person name="Naoumkina M.A."/>
            <person name="Rosen B."/>
            <person name="Silverstein K.A."/>
            <person name="Tang H."/>
            <person name="Rombauts S."/>
            <person name="Zhao P.X."/>
            <person name="Zhou P."/>
            <person name="Barbe V."/>
            <person name="Bardou P."/>
            <person name="Bechner M."/>
            <person name="Bellec A."/>
            <person name="Berger A."/>
            <person name="Berges H."/>
            <person name="Bidwell S."/>
            <person name="Bisseling T."/>
            <person name="Choisne N."/>
            <person name="Couloux A."/>
            <person name="Denny R."/>
            <person name="Deshpande S."/>
            <person name="Dai X."/>
            <person name="Doyle J.J."/>
            <person name="Dudez A.M."/>
            <person name="Farmer A.D."/>
            <person name="Fouteau S."/>
            <person name="Franken C."/>
            <person name="Gibelin C."/>
            <person name="Gish J."/>
            <person name="Goldstein S."/>
            <person name="Gonzalez A.J."/>
            <person name="Green P.J."/>
            <person name="Hallab A."/>
            <person name="Hartog M."/>
            <person name="Hua A."/>
            <person name="Humphray S.J."/>
            <person name="Jeong D.H."/>
            <person name="Jing Y."/>
            <person name="Jocker A."/>
            <person name="Kenton S.M."/>
            <person name="Kim D.J."/>
            <person name="Klee K."/>
            <person name="Lai H."/>
            <person name="Lang C."/>
            <person name="Lin S."/>
            <person name="Macmil S.L."/>
            <person name="Magdelenat G."/>
            <person name="Matthews L."/>
            <person name="McCorrison J."/>
            <person name="Monaghan E.L."/>
            <person name="Mun J.H."/>
            <person name="Najar F.Z."/>
            <person name="Nicholson C."/>
            <person name="Noirot C."/>
            <person name="O'Bleness M."/>
            <person name="Paule C.R."/>
            <person name="Poulain J."/>
            <person name="Prion F."/>
            <person name="Qin B."/>
            <person name="Qu C."/>
            <person name="Retzel E.F."/>
            <person name="Riddle C."/>
            <person name="Sallet E."/>
            <person name="Samain S."/>
            <person name="Samson N."/>
            <person name="Sanders I."/>
            <person name="Saurat O."/>
            <person name="Scarpelli C."/>
            <person name="Schiex T."/>
            <person name="Segurens B."/>
            <person name="Severin A.J."/>
            <person name="Sherrier D.J."/>
            <person name="Shi R."/>
            <person name="Sims S."/>
            <person name="Singer S.R."/>
            <person name="Sinharoy S."/>
            <person name="Sterck L."/>
            <person name="Viollet A."/>
            <person name="Wang B.B."/>
            <person name="Wang K."/>
            <person name="Wang M."/>
            <person name="Wang X."/>
            <person name="Warfsmann J."/>
            <person name="Weissenbach J."/>
            <person name="White D.D."/>
            <person name="White J.D."/>
            <person name="Wiley G.B."/>
            <person name="Wincker P."/>
            <person name="Xing Y."/>
            <person name="Yang L."/>
            <person name="Yao Z."/>
            <person name="Ying F."/>
            <person name="Zhai J."/>
            <person name="Zhou L."/>
            <person name="Zuber A."/>
            <person name="Denarie J."/>
            <person name="Dixon R.A."/>
            <person name="May G.D."/>
            <person name="Schwartz D.C."/>
            <person name="Rogers J."/>
            <person name="Quetier F."/>
            <person name="Town C.D."/>
            <person name="Roe B.A."/>
        </authorList>
    </citation>
    <scope>NUCLEOTIDE SEQUENCE [LARGE SCALE GENOMIC DNA]</scope>
    <source>
        <strain evidence="1">A17</strain>
        <strain evidence="2 3">cv. Jemalong A17</strain>
    </source>
</reference>
<protein>
    <submittedName>
        <fullName evidence="1 2">Uncharacterized protein</fullName>
    </submittedName>
</protein>
<dbReference type="SUPFAM" id="SSF57756">
    <property type="entry name" value="Retrovirus zinc finger-like domains"/>
    <property type="match status" value="1"/>
</dbReference>
<evidence type="ECO:0000313" key="2">
    <source>
        <dbReference type="EnsemblPlants" id="KEH32918"/>
    </source>
</evidence>
<gene>
    <name evidence="1" type="ordered locus">MTR_3g011520</name>
</gene>
<dbReference type="HOGENOM" id="CLU_1091371_0_0_1"/>
<name>A0A072UV50_MEDTR</name>
<dbReference type="Proteomes" id="UP000002051">
    <property type="component" value="Chromosome 3"/>
</dbReference>
<keyword evidence="3" id="KW-1185">Reference proteome</keyword>
<dbReference type="EnsemblPlants" id="KEH32918">
    <property type="protein sequence ID" value="KEH32918"/>
    <property type="gene ID" value="MTR_3g011520"/>
</dbReference>
<reference evidence="2" key="3">
    <citation type="submission" date="2015-04" db="UniProtKB">
        <authorList>
            <consortium name="EnsemblPlants"/>
        </authorList>
    </citation>
    <scope>IDENTIFICATION</scope>
    <source>
        <strain evidence="2">cv. Jemalong A17</strain>
    </source>
</reference>
<reference evidence="1 3" key="2">
    <citation type="journal article" date="2014" name="BMC Genomics">
        <title>An improved genome release (version Mt4.0) for the model legume Medicago truncatula.</title>
        <authorList>
            <person name="Tang H."/>
            <person name="Krishnakumar V."/>
            <person name="Bidwell S."/>
            <person name="Rosen B."/>
            <person name="Chan A."/>
            <person name="Zhou S."/>
            <person name="Gentzbittel L."/>
            <person name="Childs K.L."/>
            <person name="Yandell M."/>
            <person name="Gundlach H."/>
            <person name="Mayer K.F."/>
            <person name="Schwartz D.C."/>
            <person name="Town C.D."/>
        </authorList>
    </citation>
    <scope>GENOME REANNOTATION</scope>
    <source>
        <strain evidence="1">A17</strain>
        <strain evidence="2 3">cv. Jemalong A17</strain>
    </source>
</reference>
<dbReference type="AlphaFoldDB" id="A0A072UV50"/>